<evidence type="ECO:0000259" key="2">
    <source>
        <dbReference type="Pfam" id="PF11721"/>
    </source>
</evidence>
<accession>A0A1X6PDW3</accession>
<keyword evidence="1" id="KW-0732">Signal</keyword>
<feature type="chain" id="PRO_5012304458" description="Malectin domain-containing protein" evidence="1">
    <location>
        <begin position="20"/>
        <end position="414"/>
    </location>
</feature>
<reference evidence="3 4" key="1">
    <citation type="submission" date="2017-03" db="EMBL/GenBank/DDBJ databases">
        <title>WGS assembly of Porphyra umbilicalis.</title>
        <authorList>
            <person name="Brawley S.H."/>
            <person name="Blouin N.A."/>
            <person name="Ficko-Blean E."/>
            <person name="Wheeler G.L."/>
            <person name="Lohr M."/>
            <person name="Goodson H.V."/>
            <person name="Jenkins J.W."/>
            <person name="Blaby-Haas C.E."/>
            <person name="Helliwell K.E."/>
            <person name="Chan C."/>
            <person name="Marriage T."/>
            <person name="Bhattacharya D."/>
            <person name="Klein A.S."/>
            <person name="Badis Y."/>
            <person name="Brodie J."/>
            <person name="Cao Y."/>
            <person name="Collen J."/>
            <person name="Dittami S.M."/>
            <person name="Gachon C.M."/>
            <person name="Green B.R."/>
            <person name="Karpowicz S."/>
            <person name="Kim J.W."/>
            <person name="Kudahl U."/>
            <person name="Lin S."/>
            <person name="Michel G."/>
            <person name="Mittag M."/>
            <person name="Olson B.J."/>
            <person name="Pangilinan J."/>
            <person name="Peng Y."/>
            <person name="Qiu H."/>
            <person name="Shu S."/>
            <person name="Singer J.T."/>
            <person name="Smith A.G."/>
            <person name="Sprecher B.N."/>
            <person name="Wagner V."/>
            <person name="Wang W."/>
            <person name="Wang Z.-Y."/>
            <person name="Yan J."/>
            <person name="Yarish C."/>
            <person name="Zoeuner-Riek S."/>
            <person name="Zhuang Y."/>
            <person name="Zou Y."/>
            <person name="Lindquist E.A."/>
            <person name="Grimwood J."/>
            <person name="Barry K."/>
            <person name="Rokhsar D.S."/>
            <person name="Schmutz J."/>
            <person name="Stiller J.W."/>
            <person name="Grossman A.R."/>
            <person name="Prochnik S.E."/>
        </authorList>
    </citation>
    <scope>NUCLEOTIDE SEQUENCE [LARGE SCALE GENOMIC DNA]</scope>
    <source>
        <strain evidence="3">4086291</strain>
    </source>
</reference>
<evidence type="ECO:0000256" key="1">
    <source>
        <dbReference type="SAM" id="SignalP"/>
    </source>
</evidence>
<gene>
    <name evidence="3" type="ORF">BU14_0098s0039</name>
</gene>
<feature type="signal peptide" evidence="1">
    <location>
        <begin position="1"/>
        <end position="19"/>
    </location>
</feature>
<sequence length="414" mass="41927">MGHPRSLTVLVTLATGTVAIAAAAGGAAVANAAGVAGTTHLGADGVLVGAEPSALDRPSVRTAPAWWTARQAASNGSAPAFLPARSHYLNVGGDRIALFGGHVWLPDVNPGSQRNDSLLFGRTSGGAAALPTLFQTSRFSLDTLSFTRTVPAASHYQVQLLFAEIFRTEAGVRLMDGYLSVDGGPPVELFTDLDVFARVGGDTLLNVTTDFLPVARQVTVTLQRSRFLSDNVFLNALAVIEAPRPLVPTPTPNPAAAIAPLIAAVRADANAAVPLQVAHARRVADADAQVAAAVSAAGDAPPGAPADALAALTATAAAFNATASAVDDQVTALDGAAAAATGFARRLSPPVCAFLNGGASSPVTRGEVGRLRRLRGAVADALAALEAARDASLTTYADVLTAKQVLTVALSTLS</sequence>
<organism evidence="3 4">
    <name type="scientific">Porphyra umbilicalis</name>
    <name type="common">Purple laver</name>
    <name type="synonym">Red alga</name>
    <dbReference type="NCBI Taxonomy" id="2786"/>
    <lineage>
        <taxon>Eukaryota</taxon>
        <taxon>Rhodophyta</taxon>
        <taxon>Bangiophyceae</taxon>
        <taxon>Bangiales</taxon>
        <taxon>Bangiaceae</taxon>
        <taxon>Porphyra</taxon>
    </lineage>
</organism>
<evidence type="ECO:0000313" key="3">
    <source>
        <dbReference type="EMBL" id="OSX78813.1"/>
    </source>
</evidence>
<dbReference type="EMBL" id="KV918804">
    <property type="protein sequence ID" value="OSX78813.1"/>
    <property type="molecule type" value="Genomic_DNA"/>
</dbReference>
<feature type="domain" description="Malectin" evidence="2">
    <location>
        <begin position="127"/>
        <end position="207"/>
    </location>
</feature>
<protein>
    <recommendedName>
        <fullName evidence="2">Malectin domain-containing protein</fullName>
    </recommendedName>
</protein>
<dbReference type="InterPro" id="IPR021720">
    <property type="entry name" value="Malectin_dom"/>
</dbReference>
<proteinExistence type="predicted"/>
<keyword evidence="4" id="KW-1185">Reference proteome</keyword>
<dbReference type="Gene3D" id="2.60.120.430">
    <property type="entry name" value="Galactose-binding lectin"/>
    <property type="match status" value="1"/>
</dbReference>
<evidence type="ECO:0000313" key="4">
    <source>
        <dbReference type="Proteomes" id="UP000218209"/>
    </source>
</evidence>
<dbReference type="Proteomes" id="UP000218209">
    <property type="component" value="Unassembled WGS sequence"/>
</dbReference>
<name>A0A1X6PDW3_PORUM</name>
<dbReference type="AlphaFoldDB" id="A0A1X6PDW3"/>
<dbReference type="Pfam" id="PF11721">
    <property type="entry name" value="Malectin"/>
    <property type="match status" value="1"/>
</dbReference>